<evidence type="ECO:0000313" key="2">
    <source>
        <dbReference type="Proteomes" id="UP001152795"/>
    </source>
</evidence>
<name>A0A6S7G5G4_PARCT</name>
<dbReference type="EMBL" id="CACRXK020000712">
    <property type="protein sequence ID" value="CAB3984257.1"/>
    <property type="molecule type" value="Genomic_DNA"/>
</dbReference>
<reference evidence="1" key="1">
    <citation type="submission" date="2020-04" db="EMBL/GenBank/DDBJ databases">
        <authorList>
            <person name="Alioto T."/>
            <person name="Alioto T."/>
            <person name="Gomez Garrido J."/>
        </authorList>
    </citation>
    <scope>NUCLEOTIDE SEQUENCE</scope>
    <source>
        <strain evidence="1">A484AB</strain>
    </source>
</reference>
<organism evidence="1 2">
    <name type="scientific">Paramuricea clavata</name>
    <name type="common">Red gorgonian</name>
    <name type="synonym">Violescent sea-whip</name>
    <dbReference type="NCBI Taxonomy" id="317549"/>
    <lineage>
        <taxon>Eukaryota</taxon>
        <taxon>Metazoa</taxon>
        <taxon>Cnidaria</taxon>
        <taxon>Anthozoa</taxon>
        <taxon>Octocorallia</taxon>
        <taxon>Malacalcyonacea</taxon>
        <taxon>Plexauridae</taxon>
        <taxon>Paramuricea</taxon>
    </lineage>
</organism>
<dbReference type="Proteomes" id="UP001152795">
    <property type="component" value="Unassembled WGS sequence"/>
</dbReference>
<comment type="caution">
    <text evidence="1">The sequence shown here is derived from an EMBL/GenBank/DDBJ whole genome shotgun (WGS) entry which is preliminary data.</text>
</comment>
<dbReference type="OrthoDB" id="10620470at2759"/>
<gene>
    <name evidence="1" type="ORF">PACLA_8A058108</name>
</gene>
<accession>A0A6S7G5G4</accession>
<proteinExistence type="predicted"/>
<keyword evidence="2" id="KW-1185">Reference proteome</keyword>
<dbReference type="AlphaFoldDB" id="A0A6S7G5G4"/>
<sequence length="279" mass="31924">MERSNGRSTSDVVELLRDKNSQLKENIQQKENENAQLKNDLQTSNGIISQLVEIIHNLELKNAELVLEKKWLFSRIEQLKCKECNKNCVLRTMLWICQTEKLGLGVDLCIRQLEKIIIAHAGAKIEKDDLKCEQLMEILRKCEIVAIAVEYKYPPEMNAKLRVIDEAWDRLMTTDGSARVMILGRVISVANDEGHAEVCDLDTRGDGRVTIHNPQKEEWGHGNQQNFRDYVIKDEGLILYTVNLEKLKLIIKEHEDILHRTNRSDQTLAIASGAIDGVQ</sequence>
<evidence type="ECO:0000313" key="1">
    <source>
        <dbReference type="EMBL" id="CAB3984257.1"/>
    </source>
</evidence>
<protein>
    <submittedName>
        <fullName evidence="1">Uncharacterized protein</fullName>
    </submittedName>
</protein>